<proteinExistence type="predicted"/>
<evidence type="ECO:0000313" key="3">
    <source>
        <dbReference type="Proteomes" id="UP000275846"/>
    </source>
</evidence>
<dbReference type="AlphaFoldDB" id="A0A183S8A4"/>
<dbReference type="WBParaSite" id="SSLN_0000047301-mRNA-1">
    <property type="protein sequence ID" value="SSLN_0000047301-mRNA-1"/>
    <property type="gene ID" value="SSLN_0000047301"/>
</dbReference>
<dbReference type="Proteomes" id="UP000275846">
    <property type="component" value="Unassembled WGS sequence"/>
</dbReference>
<sequence>MVPKHGTETGNAHGSYHVLVRTRLKVHLLSDPNAACEMLRFRQYPANIEIRSRFTIRADREGSDQCSSLEKSVYGAAEKIRRFTQRRRSDWTSERALQLSAQPSRARSRNDASFRQLRNTTTKSARNDRQKYWSEIATSIEQASNVGDTCKLYQIIRHVSGMPSTFSDFS</sequence>
<dbReference type="OrthoDB" id="6264056at2759"/>
<keyword evidence="3" id="KW-1185">Reference proteome</keyword>
<feature type="region of interest" description="Disordered" evidence="1">
    <location>
        <begin position="94"/>
        <end position="128"/>
    </location>
</feature>
<reference evidence="2 3" key="2">
    <citation type="submission" date="2018-11" db="EMBL/GenBank/DDBJ databases">
        <authorList>
            <consortium name="Pathogen Informatics"/>
        </authorList>
    </citation>
    <scope>NUCLEOTIDE SEQUENCE [LARGE SCALE GENOMIC DNA]</scope>
    <source>
        <strain evidence="2 3">NST_G2</strain>
    </source>
</reference>
<evidence type="ECO:0000313" key="2">
    <source>
        <dbReference type="EMBL" id="VDL85631.1"/>
    </source>
</evidence>
<evidence type="ECO:0000313" key="4">
    <source>
        <dbReference type="WBParaSite" id="SSLN_0000047301-mRNA-1"/>
    </source>
</evidence>
<organism evidence="4">
    <name type="scientific">Schistocephalus solidus</name>
    <name type="common">Tapeworm</name>
    <dbReference type="NCBI Taxonomy" id="70667"/>
    <lineage>
        <taxon>Eukaryota</taxon>
        <taxon>Metazoa</taxon>
        <taxon>Spiralia</taxon>
        <taxon>Lophotrochozoa</taxon>
        <taxon>Platyhelminthes</taxon>
        <taxon>Cestoda</taxon>
        <taxon>Eucestoda</taxon>
        <taxon>Diphyllobothriidea</taxon>
        <taxon>Diphyllobothriidae</taxon>
        <taxon>Schistocephalus</taxon>
    </lineage>
</organism>
<gene>
    <name evidence="2" type="ORF">SSLN_LOCUS452</name>
</gene>
<protein>
    <submittedName>
        <fullName evidence="2 4">Uncharacterized protein</fullName>
    </submittedName>
</protein>
<feature type="compositionally biased region" description="Polar residues" evidence="1">
    <location>
        <begin position="99"/>
        <end position="124"/>
    </location>
</feature>
<reference evidence="4" key="1">
    <citation type="submission" date="2016-06" db="UniProtKB">
        <authorList>
            <consortium name="WormBaseParasite"/>
        </authorList>
    </citation>
    <scope>IDENTIFICATION</scope>
</reference>
<dbReference type="EMBL" id="UYSU01000323">
    <property type="protein sequence ID" value="VDL85631.1"/>
    <property type="molecule type" value="Genomic_DNA"/>
</dbReference>
<evidence type="ECO:0000256" key="1">
    <source>
        <dbReference type="SAM" id="MobiDB-lite"/>
    </source>
</evidence>
<accession>A0A183S8A4</accession>
<name>A0A183S8A4_SCHSO</name>